<feature type="transmembrane region" description="Helical" evidence="1">
    <location>
        <begin position="143"/>
        <end position="161"/>
    </location>
</feature>
<dbReference type="InterPro" id="IPR003675">
    <property type="entry name" value="Rce1/LyrA-like_dom"/>
</dbReference>
<dbReference type="GO" id="GO:0006508">
    <property type="term" value="P:proteolysis"/>
    <property type="evidence" value="ECO:0007669"/>
    <property type="project" value="UniProtKB-KW"/>
</dbReference>
<proteinExistence type="predicted"/>
<evidence type="ECO:0000313" key="4">
    <source>
        <dbReference type="Proteomes" id="UP001343492"/>
    </source>
</evidence>
<feature type="transmembrane region" description="Helical" evidence="1">
    <location>
        <begin position="83"/>
        <end position="102"/>
    </location>
</feature>
<keyword evidence="1" id="KW-0812">Transmembrane</keyword>
<dbReference type="Proteomes" id="UP001343492">
    <property type="component" value="Unassembled WGS sequence"/>
</dbReference>
<reference evidence="3 4" key="1">
    <citation type="submission" date="2024-01" db="EMBL/GenBank/DDBJ databases">
        <title>The genome sequence of Erythrobacteraceae sp. strain 1XM1-14.</title>
        <authorList>
            <person name="Liu Y."/>
        </authorList>
    </citation>
    <scope>NUCLEOTIDE SEQUENCE [LARGE SCALE GENOMIC DNA]</scope>
    <source>
        <strain evidence="3 4">1XM1-14</strain>
    </source>
</reference>
<keyword evidence="3" id="KW-0645">Protease</keyword>
<evidence type="ECO:0000313" key="3">
    <source>
        <dbReference type="EMBL" id="MEE1876754.1"/>
    </source>
</evidence>
<keyword evidence="4" id="KW-1185">Reference proteome</keyword>
<dbReference type="EC" id="3.4.-.-" evidence="3"/>
<evidence type="ECO:0000259" key="2">
    <source>
        <dbReference type="Pfam" id="PF02517"/>
    </source>
</evidence>
<name>A0ABU7GCB9_9SPHN</name>
<gene>
    <name evidence="3" type="ORF">VRS74_03505</name>
</gene>
<feature type="transmembrane region" description="Helical" evidence="1">
    <location>
        <begin position="49"/>
        <end position="71"/>
    </location>
</feature>
<accession>A0ABU7GCB9</accession>
<dbReference type="Pfam" id="PF02517">
    <property type="entry name" value="Rce1-like"/>
    <property type="match status" value="1"/>
</dbReference>
<keyword evidence="1" id="KW-1133">Transmembrane helix</keyword>
<dbReference type="EMBL" id="JAZDQV010000002">
    <property type="protein sequence ID" value="MEE1876754.1"/>
    <property type="molecule type" value="Genomic_DNA"/>
</dbReference>
<feature type="transmembrane region" description="Helical" evidence="1">
    <location>
        <begin position="197"/>
        <end position="218"/>
    </location>
</feature>
<keyword evidence="1" id="KW-0472">Membrane</keyword>
<keyword evidence="3" id="KW-0378">Hydrolase</keyword>
<protein>
    <submittedName>
        <fullName evidence="3">CPBP family glutamic-type intramembrane protease</fullName>
        <ecNumber evidence="3">3.4.-.-</ecNumber>
    </submittedName>
</protein>
<organism evidence="3 4">
    <name type="scientific">Altererythrobacter litoralis</name>
    <dbReference type="NCBI Taxonomy" id="3113904"/>
    <lineage>
        <taxon>Bacteria</taxon>
        <taxon>Pseudomonadati</taxon>
        <taxon>Pseudomonadota</taxon>
        <taxon>Alphaproteobacteria</taxon>
        <taxon>Sphingomonadales</taxon>
        <taxon>Erythrobacteraceae</taxon>
        <taxon>Altererythrobacter</taxon>
    </lineage>
</organism>
<comment type="caution">
    <text evidence="3">The sequence shown here is derived from an EMBL/GenBank/DDBJ whole genome shotgun (WGS) entry which is preliminary data.</text>
</comment>
<feature type="transmembrane region" description="Helical" evidence="1">
    <location>
        <begin position="173"/>
        <end position="191"/>
    </location>
</feature>
<feature type="transmembrane region" description="Helical" evidence="1">
    <location>
        <begin position="114"/>
        <end position="131"/>
    </location>
</feature>
<feature type="transmembrane region" description="Helical" evidence="1">
    <location>
        <begin position="225"/>
        <end position="248"/>
    </location>
</feature>
<sequence>MIGETTSLPALPDARAEWKNYFAFVKRPALPERAAPIGAPGLRALGRMLVLDLAIMLVLVSAALAALVVGVDLPETALAGLDINLQLALMVVVVAPLAEETIFRGWLSGRPGHVLALLALLMAGTTAAVLAESAVGHQAASSVALAFAGGIVLGAIALFAFRRHNAIGWFRAIFPLLFWLSAMGFASIHLLNYEEGSLAILLPLVLPQFVLGTILAYLRVNYGLWSCILLHAAHNGLILGIVALAAGFEA</sequence>
<feature type="domain" description="CAAX prenyl protease 2/Lysostaphin resistance protein A-like" evidence="2">
    <location>
        <begin position="170"/>
        <end position="236"/>
    </location>
</feature>
<evidence type="ECO:0000256" key="1">
    <source>
        <dbReference type="SAM" id="Phobius"/>
    </source>
</evidence>
<dbReference type="GO" id="GO:0008233">
    <property type="term" value="F:peptidase activity"/>
    <property type="evidence" value="ECO:0007669"/>
    <property type="project" value="UniProtKB-KW"/>
</dbReference>
<dbReference type="RefSeq" id="WP_354143858.1">
    <property type="nucleotide sequence ID" value="NZ_JAZDQV010000002.1"/>
</dbReference>